<evidence type="ECO:0000256" key="1">
    <source>
        <dbReference type="SAM" id="MobiDB-lite"/>
    </source>
</evidence>
<keyword evidence="4" id="KW-1185">Reference proteome</keyword>
<dbReference type="EMBL" id="KV453843">
    <property type="protein sequence ID" value="ODV89302.1"/>
    <property type="molecule type" value="Genomic_DNA"/>
</dbReference>
<sequence>MGSIYSDMMNKDTIASNARSLIELHLGSFFSSKSRTFGSGVVSGFMLAILFPGFLETIRTLVYAIEVVFLCSIVLYILQKYSAQQATNSGGSAPRLMAQQAAYRSAGRIIEELDQPPQLVFASSGPSPLTGSNWQTESVADSDDTESITAPSISDDPYRVTVKLKEINAFADGKVSTVAESTSAEFDNAGLILKNSKKHIRIASNTIKSVLARLDSIVINTATSRLDPRGSGSR</sequence>
<feature type="region of interest" description="Disordered" evidence="1">
    <location>
        <begin position="124"/>
        <end position="152"/>
    </location>
</feature>
<feature type="transmembrane region" description="Helical" evidence="2">
    <location>
        <begin position="61"/>
        <end position="78"/>
    </location>
</feature>
<proteinExistence type="predicted"/>
<feature type="transmembrane region" description="Helical" evidence="2">
    <location>
        <begin position="36"/>
        <end position="55"/>
    </location>
</feature>
<evidence type="ECO:0000313" key="3">
    <source>
        <dbReference type="EMBL" id="ODV89302.1"/>
    </source>
</evidence>
<gene>
    <name evidence="3" type="ORF">CANCADRAFT_3927</name>
</gene>
<evidence type="ECO:0000256" key="2">
    <source>
        <dbReference type="SAM" id="Phobius"/>
    </source>
</evidence>
<keyword evidence="2" id="KW-0812">Transmembrane</keyword>
<feature type="compositionally biased region" description="Polar residues" evidence="1">
    <location>
        <begin position="124"/>
        <end position="139"/>
    </location>
</feature>
<dbReference type="Proteomes" id="UP000095023">
    <property type="component" value="Unassembled WGS sequence"/>
</dbReference>
<keyword evidence="2" id="KW-1133">Transmembrane helix</keyword>
<keyword evidence="2" id="KW-0472">Membrane</keyword>
<reference evidence="4" key="1">
    <citation type="submission" date="2016-02" db="EMBL/GenBank/DDBJ databases">
        <title>Comparative genomics of biotechnologically important yeasts.</title>
        <authorList>
            <consortium name="DOE Joint Genome Institute"/>
            <person name="Riley R."/>
            <person name="Haridas S."/>
            <person name="Wolfe K.H."/>
            <person name="Lopes M.R."/>
            <person name="Hittinger C.T."/>
            <person name="Goker M."/>
            <person name="Salamov A."/>
            <person name="Wisecaver J."/>
            <person name="Long T.M."/>
            <person name="Aerts A.L."/>
            <person name="Barry K."/>
            <person name="Choi C."/>
            <person name="Clum A."/>
            <person name="Coughlan A.Y."/>
            <person name="Deshpande S."/>
            <person name="Douglass A.P."/>
            <person name="Hanson S.J."/>
            <person name="Klenk H.-P."/>
            <person name="Labutti K."/>
            <person name="Lapidus A."/>
            <person name="Lindquist E."/>
            <person name="Lipzen A."/>
            <person name="Meier-Kolthoff J.P."/>
            <person name="Ohm R.A."/>
            <person name="Otillar R.P."/>
            <person name="Pangilinan J."/>
            <person name="Peng Y."/>
            <person name="Rokas A."/>
            <person name="Rosa C.A."/>
            <person name="Scheuner C."/>
            <person name="Sibirny A.A."/>
            <person name="Slot J.C."/>
            <person name="Stielow J.B."/>
            <person name="Sun H."/>
            <person name="Kurtzman C.P."/>
            <person name="Blackwell M."/>
            <person name="Jeffries T.W."/>
            <person name="Grigoriev I.V."/>
        </authorList>
    </citation>
    <scope>NUCLEOTIDE SEQUENCE [LARGE SCALE GENOMIC DNA]</scope>
    <source>
        <strain evidence="4">NRRL Y-17796</strain>
    </source>
</reference>
<organism evidence="3 4">
    <name type="scientific">Tortispora caseinolytica NRRL Y-17796</name>
    <dbReference type="NCBI Taxonomy" id="767744"/>
    <lineage>
        <taxon>Eukaryota</taxon>
        <taxon>Fungi</taxon>
        <taxon>Dikarya</taxon>
        <taxon>Ascomycota</taxon>
        <taxon>Saccharomycotina</taxon>
        <taxon>Trigonopsidomycetes</taxon>
        <taxon>Trigonopsidales</taxon>
        <taxon>Trigonopsidaceae</taxon>
        <taxon>Tortispora</taxon>
    </lineage>
</organism>
<evidence type="ECO:0000313" key="4">
    <source>
        <dbReference type="Proteomes" id="UP000095023"/>
    </source>
</evidence>
<protein>
    <submittedName>
        <fullName evidence="3">Uncharacterized protein</fullName>
    </submittedName>
</protein>
<name>A0A1E4TC14_9ASCO</name>
<dbReference type="AlphaFoldDB" id="A0A1E4TC14"/>
<accession>A0A1E4TC14</accession>